<accession>A0A5B6VCU6</accession>
<evidence type="ECO:0000313" key="3">
    <source>
        <dbReference type="Proteomes" id="UP000325315"/>
    </source>
</evidence>
<feature type="transmembrane region" description="Helical" evidence="1">
    <location>
        <begin position="51"/>
        <end position="71"/>
    </location>
</feature>
<dbReference type="AlphaFoldDB" id="A0A5B6VCU6"/>
<protein>
    <submittedName>
        <fullName evidence="2">Uncharacterized protein</fullName>
    </submittedName>
</protein>
<keyword evidence="1" id="KW-0472">Membrane</keyword>
<comment type="caution">
    <text evidence="2">The sequence shown here is derived from an EMBL/GenBank/DDBJ whole genome shotgun (WGS) entry which is preliminary data.</text>
</comment>
<dbReference type="Proteomes" id="UP000325315">
    <property type="component" value="Unassembled WGS sequence"/>
</dbReference>
<keyword evidence="1" id="KW-0812">Transmembrane</keyword>
<keyword evidence="3" id="KW-1185">Reference proteome</keyword>
<evidence type="ECO:0000313" key="2">
    <source>
        <dbReference type="EMBL" id="KAA3466766.1"/>
    </source>
</evidence>
<name>A0A5B6VCU6_9ROSI</name>
<proteinExistence type="predicted"/>
<sequence length="120" mass="13713">MASSREEIRPWLKDVMAPFNQLLLRSMESSIGWNQVEAHTHYPSLIRVKDLVILMLVINGINLYGYVNMLLPFNKFDVILGMDRITLHDNGETINVESDKLDRAANIIFSLSAQKLVRKG</sequence>
<gene>
    <name evidence="2" type="ORF">EPI10_001834</name>
</gene>
<organism evidence="2 3">
    <name type="scientific">Gossypium australe</name>
    <dbReference type="NCBI Taxonomy" id="47621"/>
    <lineage>
        <taxon>Eukaryota</taxon>
        <taxon>Viridiplantae</taxon>
        <taxon>Streptophyta</taxon>
        <taxon>Embryophyta</taxon>
        <taxon>Tracheophyta</taxon>
        <taxon>Spermatophyta</taxon>
        <taxon>Magnoliopsida</taxon>
        <taxon>eudicotyledons</taxon>
        <taxon>Gunneridae</taxon>
        <taxon>Pentapetalae</taxon>
        <taxon>rosids</taxon>
        <taxon>malvids</taxon>
        <taxon>Malvales</taxon>
        <taxon>Malvaceae</taxon>
        <taxon>Malvoideae</taxon>
        <taxon>Gossypium</taxon>
    </lineage>
</organism>
<keyword evidence="1" id="KW-1133">Transmembrane helix</keyword>
<evidence type="ECO:0000256" key="1">
    <source>
        <dbReference type="SAM" id="Phobius"/>
    </source>
</evidence>
<reference evidence="3" key="1">
    <citation type="journal article" date="2019" name="Plant Biotechnol. J.">
        <title>Genome sequencing of the Australian wild diploid species Gossypium australe highlights disease resistance and delayed gland morphogenesis.</title>
        <authorList>
            <person name="Cai Y."/>
            <person name="Cai X."/>
            <person name="Wang Q."/>
            <person name="Wang P."/>
            <person name="Zhang Y."/>
            <person name="Cai C."/>
            <person name="Xu Y."/>
            <person name="Wang K."/>
            <person name="Zhou Z."/>
            <person name="Wang C."/>
            <person name="Geng S."/>
            <person name="Li B."/>
            <person name="Dong Q."/>
            <person name="Hou Y."/>
            <person name="Wang H."/>
            <person name="Ai P."/>
            <person name="Liu Z."/>
            <person name="Yi F."/>
            <person name="Sun M."/>
            <person name="An G."/>
            <person name="Cheng J."/>
            <person name="Zhang Y."/>
            <person name="Shi Q."/>
            <person name="Xie Y."/>
            <person name="Shi X."/>
            <person name="Chang Y."/>
            <person name="Huang F."/>
            <person name="Chen Y."/>
            <person name="Hong S."/>
            <person name="Mi L."/>
            <person name="Sun Q."/>
            <person name="Zhang L."/>
            <person name="Zhou B."/>
            <person name="Peng R."/>
            <person name="Zhang X."/>
            <person name="Liu F."/>
        </authorList>
    </citation>
    <scope>NUCLEOTIDE SEQUENCE [LARGE SCALE GENOMIC DNA]</scope>
    <source>
        <strain evidence="3">cv. PA1801</strain>
    </source>
</reference>
<dbReference type="EMBL" id="SMMG02000007">
    <property type="protein sequence ID" value="KAA3466766.1"/>
    <property type="molecule type" value="Genomic_DNA"/>
</dbReference>
<dbReference type="OrthoDB" id="1751327at2759"/>